<dbReference type="GeneID" id="30680269"/>
<dbReference type="Pfam" id="PF08241">
    <property type="entry name" value="Methyltransf_11"/>
    <property type="match status" value="1"/>
</dbReference>
<dbReference type="Gene3D" id="3.40.50.150">
    <property type="entry name" value="Vaccinia Virus protein VP39"/>
    <property type="match status" value="1"/>
</dbReference>
<evidence type="ECO:0000313" key="3">
    <source>
        <dbReference type="Proteomes" id="UP000060778"/>
    </source>
</evidence>
<evidence type="ECO:0000313" key="2">
    <source>
        <dbReference type="EMBL" id="ALU11753.1"/>
    </source>
</evidence>
<dbReference type="OrthoDB" id="1018at2157"/>
<dbReference type="KEGG" id="iis:EYM_04390"/>
<name>A0A0U3F7Z8_9CREN</name>
<dbReference type="EMBL" id="CP006867">
    <property type="protein sequence ID" value="ALU11753.1"/>
    <property type="molecule type" value="Genomic_DNA"/>
</dbReference>
<proteinExistence type="predicted"/>
<dbReference type="STRING" id="940295.EYM_04390"/>
<accession>A0A0U3F7Z8</accession>
<organism evidence="2 3">
    <name type="scientific">Ignicoccus islandicus DSM 13165</name>
    <dbReference type="NCBI Taxonomy" id="940295"/>
    <lineage>
        <taxon>Archaea</taxon>
        <taxon>Thermoproteota</taxon>
        <taxon>Thermoprotei</taxon>
        <taxon>Desulfurococcales</taxon>
        <taxon>Desulfurococcaceae</taxon>
        <taxon>Ignicoccus</taxon>
    </lineage>
</organism>
<dbReference type="InterPro" id="IPR013216">
    <property type="entry name" value="Methyltransf_11"/>
</dbReference>
<dbReference type="RefSeq" id="WP_075049824.1">
    <property type="nucleotide sequence ID" value="NZ_CP006867.1"/>
</dbReference>
<feature type="domain" description="Methyltransferase type 11" evidence="1">
    <location>
        <begin position="41"/>
        <end position="119"/>
    </location>
</feature>
<gene>
    <name evidence="2" type="ORF">EYM_04390</name>
</gene>
<dbReference type="Proteomes" id="UP000060778">
    <property type="component" value="Chromosome"/>
</dbReference>
<dbReference type="SUPFAM" id="SSF53335">
    <property type="entry name" value="S-adenosyl-L-methionine-dependent methyltransferases"/>
    <property type="match status" value="1"/>
</dbReference>
<dbReference type="GO" id="GO:0008757">
    <property type="term" value="F:S-adenosylmethionine-dependent methyltransferase activity"/>
    <property type="evidence" value="ECO:0007669"/>
    <property type="project" value="InterPro"/>
</dbReference>
<reference evidence="2 3" key="1">
    <citation type="submission" date="2013-11" db="EMBL/GenBank/DDBJ databases">
        <title>Comparative genomics of Ignicoccus.</title>
        <authorList>
            <person name="Podar M."/>
        </authorList>
    </citation>
    <scope>NUCLEOTIDE SEQUENCE [LARGE SCALE GENOMIC DNA]</scope>
    <source>
        <strain evidence="2 3">DSM 13165</strain>
    </source>
</reference>
<protein>
    <recommendedName>
        <fullName evidence="1">Methyltransferase type 11 domain-containing protein</fullName>
    </recommendedName>
</protein>
<sequence length="176" mass="19923">MSKEAFSRVAERYDRWYQEHEEIFNRELECLRKGVKGKRILEIGSGTGAFAKELGAVALDPALGALKIGKAKGLESVLGVAEKLPFRSKAFDCSYFVTSLCFVDSVEDAIKEAERVSKEVVACIIPKESDVAKLYEEKGRKGHELYKYAHFLSKKRLLEMGFNIVCDLEWFTCLKK</sequence>
<dbReference type="InterPro" id="IPR029063">
    <property type="entry name" value="SAM-dependent_MTases_sf"/>
</dbReference>
<dbReference type="AlphaFoldDB" id="A0A0U3F7Z8"/>
<keyword evidence="3" id="KW-1185">Reference proteome</keyword>
<evidence type="ECO:0000259" key="1">
    <source>
        <dbReference type="Pfam" id="PF08241"/>
    </source>
</evidence>